<reference evidence="3" key="1">
    <citation type="journal article" date="2017" name="Front. Plant Sci.">
        <title>Climate Clever Clovers: New Paradigm to Reduce the Environmental Footprint of Ruminants by Breeding Low Methanogenic Forages Utilizing Haplotype Variation.</title>
        <authorList>
            <person name="Kaur P."/>
            <person name="Appels R."/>
            <person name="Bayer P.E."/>
            <person name="Keeble-Gagnere G."/>
            <person name="Wang J."/>
            <person name="Hirakawa H."/>
            <person name="Shirasawa K."/>
            <person name="Vercoe P."/>
            <person name="Stefanova K."/>
            <person name="Durmic Z."/>
            <person name="Nichols P."/>
            <person name="Revell C."/>
            <person name="Isobe S.N."/>
            <person name="Edwards D."/>
            <person name="Erskine W."/>
        </authorList>
    </citation>
    <scope>NUCLEOTIDE SEQUENCE [LARGE SCALE GENOMIC DNA]</scope>
    <source>
        <strain evidence="3">cv. Daliak</strain>
    </source>
</reference>
<keyword evidence="1" id="KW-0812">Transmembrane</keyword>
<proteinExistence type="predicted"/>
<organism evidence="2 3">
    <name type="scientific">Trifolium subterraneum</name>
    <name type="common">Subterranean clover</name>
    <dbReference type="NCBI Taxonomy" id="3900"/>
    <lineage>
        <taxon>Eukaryota</taxon>
        <taxon>Viridiplantae</taxon>
        <taxon>Streptophyta</taxon>
        <taxon>Embryophyta</taxon>
        <taxon>Tracheophyta</taxon>
        <taxon>Spermatophyta</taxon>
        <taxon>Magnoliopsida</taxon>
        <taxon>eudicotyledons</taxon>
        <taxon>Gunneridae</taxon>
        <taxon>Pentapetalae</taxon>
        <taxon>rosids</taxon>
        <taxon>fabids</taxon>
        <taxon>Fabales</taxon>
        <taxon>Fabaceae</taxon>
        <taxon>Papilionoideae</taxon>
        <taxon>50 kb inversion clade</taxon>
        <taxon>NPAAA clade</taxon>
        <taxon>Hologalegina</taxon>
        <taxon>IRL clade</taxon>
        <taxon>Trifolieae</taxon>
        <taxon>Trifolium</taxon>
    </lineage>
</organism>
<keyword evidence="3" id="KW-1185">Reference proteome</keyword>
<dbReference type="EMBL" id="DF973746">
    <property type="protein sequence ID" value="GAU39168.1"/>
    <property type="molecule type" value="Genomic_DNA"/>
</dbReference>
<accession>A0A2Z6N2U6</accession>
<gene>
    <name evidence="2" type="ORF">TSUD_147900</name>
</gene>
<sequence length="133" mass="15074">MWHFNKIHLNLVAFSITTFVVFFGIDSLDGGKLVSRLNYQRVQKGDLGSTLSSYKGEGRYEPMVYSGLVNKLPIRRSMQQGDGNLEKVEASLAKARALIKQALLRTNNIVPLEDSHDYIPQGDIYRNAFAFHR</sequence>
<dbReference type="Proteomes" id="UP000242715">
    <property type="component" value="Unassembled WGS sequence"/>
</dbReference>
<protein>
    <submittedName>
        <fullName evidence="2">Uncharacterized protein</fullName>
    </submittedName>
</protein>
<evidence type="ECO:0000313" key="2">
    <source>
        <dbReference type="EMBL" id="GAU39168.1"/>
    </source>
</evidence>
<keyword evidence="1" id="KW-1133">Transmembrane helix</keyword>
<evidence type="ECO:0000313" key="3">
    <source>
        <dbReference type="Proteomes" id="UP000242715"/>
    </source>
</evidence>
<dbReference type="AlphaFoldDB" id="A0A2Z6N2U6"/>
<dbReference type="OrthoDB" id="981590at2759"/>
<evidence type="ECO:0000256" key="1">
    <source>
        <dbReference type="SAM" id="Phobius"/>
    </source>
</evidence>
<keyword evidence="1" id="KW-0472">Membrane</keyword>
<feature type="transmembrane region" description="Helical" evidence="1">
    <location>
        <begin position="7"/>
        <end position="25"/>
    </location>
</feature>
<name>A0A2Z6N2U6_TRISU</name>